<dbReference type="InterPro" id="IPR029057">
    <property type="entry name" value="PRTase-like"/>
</dbReference>
<evidence type="ECO:0000313" key="2">
    <source>
        <dbReference type="EMBL" id="QXQ12352.1"/>
    </source>
</evidence>
<feature type="transmembrane region" description="Helical" evidence="1">
    <location>
        <begin position="6"/>
        <end position="27"/>
    </location>
</feature>
<keyword evidence="1" id="KW-1133">Transmembrane helix</keyword>
<dbReference type="SUPFAM" id="SSF53271">
    <property type="entry name" value="PRTase-like"/>
    <property type="match status" value="1"/>
</dbReference>
<evidence type="ECO:0008006" key="4">
    <source>
        <dbReference type="Google" id="ProtNLM"/>
    </source>
</evidence>
<keyword evidence="1" id="KW-0472">Membrane</keyword>
<reference evidence="2" key="1">
    <citation type="submission" date="2021-07" db="EMBL/GenBank/DDBJ databases">
        <title>Candidatus Kaistella beijingensis sp. nov. isolated from a municipal wastewater treatment plant is involved in sludge foaming.</title>
        <authorList>
            <person name="Song Y."/>
            <person name="Liu S.-J."/>
        </authorList>
    </citation>
    <scope>NUCLEOTIDE SEQUENCE</scope>
    <source>
        <strain evidence="2">DSM 43998</strain>
    </source>
</reference>
<dbReference type="Gene3D" id="3.40.50.2020">
    <property type="match status" value="1"/>
</dbReference>
<dbReference type="RefSeq" id="WP_157079783.1">
    <property type="nucleotide sequence ID" value="NZ_CBCRUZ010000001.1"/>
</dbReference>
<accession>A0ABX8S3F0</accession>
<evidence type="ECO:0000313" key="3">
    <source>
        <dbReference type="Proteomes" id="UP000887023"/>
    </source>
</evidence>
<sequence>MKNLDILNVISFAVGIFGIFLSIYFGIENRKLAQKVRTYSWSDIDVGMKHFTEEIEKRYSPDLIVSSSGGSVGVVANLYLTNTDRFIPTYVGVSKSRLGEFTSVPIYSERYTTVRWETFIPADLPSAGAERVLVLEDVVISGESKQRLIDSLTAQGIPRENIKTAALFVTEHAITIGQAPDYYWYTSENPDFYLPWGLSTGKRGRADNGA</sequence>
<protein>
    <recommendedName>
        <fullName evidence="4">Phosphoribosyltransferase domain-containing protein</fullName>
    </recommendedName>
</protein>
<name>A0ABX8S3F0_9ACTN</name>
<proteinExistence type="predicted"/>
<gene>
    <name evidence="2" type="ORF">KV203_10085</name>
</gene>
<keyword evidence="1" id="KW-0812">Transmembrane</keyword>
<dbReference type="Proteomes" id="UP000887023">
    <property type="component" value="Chromosome"/>
</dbReference>
<dbReference type="EMBL" id="CP079105">
    <property type="protein sequence ID" value="QXQ12352.1"/>
    <property type="molecule type" value="Genomic_DNA"/>
</dbReference>
<keyword evidence="3" id="KW-1185">Reference proteome</keyword>
<organism evidence="2 3">
    <name type="scientific">Skermania pinensis</name>
    <dbReference type="NCBI Taxonomy" id="39122"/>
    <lineage>
        <taxon>Bacteria</taxon>
        <taxon>Bacillati</taxon>
        <taxon>Actinomycetota</taxon>
        <taxon>Actinomycetes</taxon>
        <taxon>Mycobacteriales</taxon>
        <taxon>Gordoniaceae</taxon>
        <taxon>Skermania</taxon>
    </lineage>
</organism>
<evidence type="ECO:0000256" key="1">
    <source>
        <dbReference type="SAM" id="Phobius"/>
    </source>
</evidence>